<accession>A0ABR1BHT7</accession>
<sequence>MTNWILSTNKYQIYLSLLESTHAIMVPTGKIGPITPRKAVVEVAPTRPFREPAQVWERVDEGPNPYQPPVYKYTLLDFARKHGRKTLIPPPEEEYYKPPPRVLFYRKQPIYYKTNFYYSPLQYL</sequence>
<reference evidence="1 2" key="1">
    <citation type="submission" date="2023-09" db="EMBL/GenBank/DDBJ databases">
        <title>Genomes of two closely related lineages of the louse Polyplax serrata with different host specificities.</title>
        <authorList>
            <person name="Martinu J."/>
            <person name="Tarabai H."/>
            <person name="Stefka J."/>
            <person name="Hypsa V."/>
        </authorList>
    </citation>
    <scope>NUCLEOTIDE SEQUENCE [LARGE SCALE GENOMIC DNA]</scope>
    <source>
        <strain evidence="1">98ZLc_SE</strain>
    </source>
</reference>
<evidence type="ECO:0000313" key="1">
    <source>
        <dbReference type="EMBL" id="KAK6641480.1"/>
    </source>
</evidence>
<dbReference type="EMBL" id="JAWJWF010000001">
    <property type="protein sequence ID" value="KAK6641480.1"/>
    <property type="molecule type" value="Genomic_DNA"/>
</dbReference>
<proteinExistence type="predicted"/>
<gene>
    <name evidence="1" type="ORF">RUM44_013192</name>
</gene>
<name>A0ABR1BHT7_POLSC</name>
<protein>
    <submittedName>
        <fullName evidence="1">Uncharacterized protein</fullName>
    </submittedName>
</protein>
<evidence type="ECO:0000313" key="2">
    <source>
        <dbReference type="Proteomes" id="UP001359485"/>
    </source>
</evidence>
<comment type="caution">
    <text evidence="1">The sequence shown here is derived from an EMBL/GenBank/DDBJ whole genome shotgun (WGS) entry which is preliminary data.</text>
</comment>
<organism evidence="1 2">
    <name type="scientific">Polyplax serrata</name>
    <name type="common">Common mouse louse</name>
    <dbReference type="NCBI Taxonomy" id="468196"/>
    <lineage>
        <taxon>Eukaryota</taxon>
        <taxon>Metazoa</taxon>
        <taxon>Ecdysozoa</taxon>
        <taxon>Arthropoda</taxon>
        <taxon>Hexapoda</taxon>
        <taxon>Insecta</taxon>
        <taxon>Pterygota</taxon>
        <taxon>Neoptera</taxon>
        <taxon>Paraneoptera</taxon>
        <taxon>Psocodea</taxon>
        <taxon>Troctomorpha</taxon>
        <taxon>Phthiraptera</taxon>
        <taxon>Anoplura</taxon>
        <taxon>Polyplacidae</taxon>
        <taxon>Polyplax</taxon>
    </lineage>
</organism>
<keyword evidence="2" id="KW-1185">Reference proteome</keyword>
<dbReference type="Proteomes" id="UP001359485">
    <property type="component" value="Unassembled WGS sequence"/>
</dbReference>